<feature type="region of interest" description="Disordered" evidence="2">
    <location>
        <begin position="59"/>
        <end position="186"/>
    </location>
</feature>
<dbReference type="Proteomes" id="UP001307849">
    <property type="component" value="Unassembled WGS sequence"/>
</dbReference>
<feature type="coiled-coil region" evidence="1">
    <location>
        <begin position="281"/>
        <end position="471"/>
    </location>
</feature>
<protein>
    <submittedName>
        <fullName evidence="3">Uncharacterized protein</fullName>
    </submittedName>
</protein>
<sequence>MNFLRNPVKNTSSGEDGSHHDSASQSSGPPATSPQTSFLSGGAGFDALGTQFANIRQSVESKAKDVLSVESLRSSKYTNHENIFGSLESYEDSDSEDDERSSSKNLGGTGTLVPVVNRSNRSQQNHDTKSREPTISYDDSKSKRHSNEPKAHYLDDGTGRPASQGTRSSHAKKLKKVKDTGMKEEDALQRAKGNIVDETVTVRSFMDQVDQLAQMASRARDNHDNKLKEIQIQLKASQGRSEDDITQLRDQISALTLLCNSHFSEKKDSQSPTIQPKPPIDPLLRQQKEELEENQKILENEVASLKTNLAKAKAVAERSTAALASKDVLIGNLHQNVEQMRRELENLEQNSKLLRSQVFTLTEKNKQAELQRNSAVKDIGKVLVELEQVKIANKEKEAKITELEGDCSGLRAVLESSQAELQNLKSRFIPTTYNEQVAELKLQLEDKSQKVIELTKRVNQQEERVQRAQEAAFSNLESIKHDFLDDTQVKDQLESDCFGRLLLWAQSYVPRKCAVNATDKELEDELRAVANPKESAQLVQKRPRIVLQALLYQFVARRILSPPFHLYSAGELTQSESFTELLKTLYDIFLSVDEVGCHTWRFHTFQLLEETRQKSSKLTSDTENEQKDMQIQRCQGLAREFIEGPAKSFLGSCESEERRLQELSDIMNNIATLSAKLWGQRVFLKVRGYDHFRDTPYSGSSPHVRAHNIHRLETKGEHSRDGAPIAMVVRPEIVAYGNEEGEEYDQERVWTEAVVLLGEE</sequence>
<proteinExistence type="predicted"/>
<feature type="region of interest" description="Disordered" evidence="2">
    <location>
        <begin position="1"/>
        <end position="44"/>
    </location>
</feature>
<feature type="compositionally biased region" description="Acidic residues" evidence="2">
    <location>
        <begin position="89"/>
        <end position="99"/>
    </location>
</feature>
<feature type="compositionally biased region" description="Polar residues" evidence="2">
    <location>
        <begin position="71"/>
        <end position="81"/>
    </location>
</feature>
<evidence type="ECO:0000256" key="2">
    <source>
        <dbReference type="SAM" id="MobiDB-lite"/>
    </source>
</evidence>
<comment type="caution">
    <text evidence="3">The sequence shown here is derived from an EMBL/GenBank/DDBJ whole genome shotgun (WGS) entry which is preliminary data.</text>
</comment>
<name>A0AAN8RQV9_9PEZI</name>
<reference evidence="3 4" key="1">
    <citation type="submission" date="2019-10" db="EMBL/GenBank/DDBJ databases">
        <authorList>
            <person name="Palmer J.M."/>
        </authorList>
    </citation>
    <scope>NUCLEOTIDE SEQUENCE [LARGE SCALE GENOMIC DNA]</scope>
    <source>
        <strain evidence="3 4">TWF506</strain>
    </source>
</reference>
<evidence type="ECO:0000256" key="1">
    <source>
        <dbReference type="SAM" id="Coils"/>
    </source>
</evidence>
<dbReference type="AlphaFoldDB" id="A0AAN8RQV9"/>
<evidence type="ECO:0000313" key="3">
    <source>
        <dbReference type="EMBL" id="KAK6501048.1"/>
    </source>
</evidence>
<accession>A0AAN8RQV9</accession>
<keyword evidence="1" id="KW-0175">Coiled coil</keyword>
<feature type="compositionally biased region" description="Polar residues" evidence="2">
    <location>
        <begin position="23"/>
        <end position="39"/>
    </location>
</feature>
<feature type="compositionally biased region" description="Basic and acidic residues" evidence="2">
    <location>
        <begin position="177"/>
        <end position="186"/>
    </location>
</feature>
<feature type="compositionally biased region" description="Basic and acidic residues" evidence="2">
    <location>
        <begin position="124"/>
        <end position="158"/>
    </location>
</feature>
<evidence type="ECO:0000313" key="4">
    <source>
        <dbReference type="Proteomes" id="UP001307849"/>
    </source>
</evidence>
<gene>
    <name evidence="3" type="ORF">TWF506_003803</name>
</gene>
<dbReference type="EMBL" id="JAVHJM010000012">
    <property type="protein sequence ID" value="KAK6501048.1"/>
    <property type="molecule type" value="Genomic_DNA"/>
</dbReference>
<organism evidence="3 4">
    <name type="scientific">Arthrobotrys conoides</name>
    <dbReference type="NCBI Taxonomy" id="74498"/>
    <lineage>
        <taxon>Eukaryota</taxon>
        <taxon>Fungi</taxon>
        <taxon>Dikarya</taxon>
        <taxon>Ascomycota</taxon>
        <taxon>Pezizomycotina</taxon>
        <taxon>Orbiliomycetes</taxon>
        <taxon>Orbiliales</taxon>
        <taxon>Orbiliaceae</taxon>
        <taxon>Arthrobotrys</taxon>
    </lineage>
</organism>
<keyword evidence="4" id="KW-1185">Reference proteome</keyword>